<dbReference type="AlphaFoldDB" id="A0A6C0DQR9"/>
<name>A0A6C0DQR9_9ZZZZ</name>
<evidence type="ECO:0000313" key="1">
    <source>
        <dbReference type="EMBL" id="QHT18672.1"/>
    </source>
</evidence>
<accession>A0A6C0DQR9</accession>
<sequence>MGSRLSNTSWCWSPRVRCPEHTPPLKKKTADEILQEKFEEKSYKEWWAENRWKYVEGKVYDHTDNDWSS</sequence>
<dbReference type="EMBL" id="MN739658">
    <property type="protein sequence ID" value="QHT18672.1"/>
    <property type="molecule type" value="Genomic_DNA"/>
</dbReference>
<proteinExistence type="predicted"/>
<organism evidence="1">
    <name type="scientific">viral metagenome</name>
    <dbReference type="NCBI Taxonomy" id="1070528"/>
    <lineage>
        <taxon>unclassified sequences</taxon>
        <taxon>metagenomes</taxon>
        <taxon>organismal metagenomes</taxon>
    </lineage>
</organism>
<reference evidence="1" key="1">
    <citation type="journal article" date="2020" name="Nature">
        <title>Giant virus diversity and host interactions through global metagenomics.</title>
        <authorList>
            <person name="Schulz F."/>
            <person name="Roux S."/>
            <person name="Paez-Espino D."/>
            <person name="Jungbluth S."/>
            <person name="Walsh D.A."/>
            <person name="Denef V.J."/>
            <person name="McMahon K.D."/>
            <person name="Konstantinidis K.T."/>
            <person name="Eloe-Fadrosh E.A."/>
            <person name="Kyrpides N.C."/>
            <person name="Woyke T."/>
        </authorList>
    </citation>
    <scope>NUCLEOTIDE SEQUENCE</scope>
    <source>
        <strain evidence="1">GVMAG-M-3300023174-47</strain>
    </source>
</reference>
<protein>
    <submittedName>
        <fullName evidence="1">Uncharacterized protein</fullName>
    </submittedName>
</protein>